<organism evidence="3 4">
    <name type="scientific">Pseudocercospora fijiensis (strain CIRAD86)</name>
    <name type="common">Black leaf streak disease fungus</name>
    <name type="synonym">Mycosphaerella fijiensis</name>
    <dbReference type="NCBI Taxonomy" id="383855"/>
    <lineage>
        <taxon>Eukaryota</taxon>
        <taxon>Fungi</taxon>
        <taxon>Dikarya</taxon>
        <taxon>Ascomycota</taxon>
        <taxon>Pezizomycotina</taxon>
        <taxon>Dothideomycetes</taxon>
        <taxon>Dothideomycetidae</taxon>
        <taxon>Mycosphaerellales</taxon>
        <taxon>Mycosphaerellaceae</taxon>
        <taxon>Pseudocercospora</taxon>
    </lineage>
</organism>
<evidence type="ECO:0000313" key="3">
    <source>
        <dbReference type="EMBL" id="EME81376.1"/>
    </source>
</evidence>
<dbReference type="RefSeq" id="XP_007928580.1">
    <property type="nucleotide sequence ID" value="XM_007930389.1"/>
</dbReference>
<dbReference type="VEuPathDB" id="FungiDB:MYCFIDRAFT_198121"/>
<dbReference type="HOGENOM" id="CLU_2062511_0_0_1"/>
<evidence type="ECO:0000256" key="2">
    <source>
        <dbReference type="ARBA" id="ARBA00023002"/>
    </source>
</evidence>
<evidence type="ECO:0000313" key="4">
    <source>
        <dbReference type="Proteomes" id="UP000016932"/>
    </source>
</evidence>
<dbReference type="PANTHER" id="PTHR43669:SF3">
    <property type="entry name" value="ALCOHOL DEHYDROGENASE, PUTATIVE (AFU_ORTHOLOGUE AFUA_3G03445)-RELATED"/>
    <property type="match status" value="1"/>
</dbReference>
<evidence type="ECO:0008006" key="5">
    <source>
        <dbReference type="Google" id="ProtNLM"/>
    </source>
</evidence>
<gene>
    <name evidence="3" type="ORF">MYCFIDRAFT_198121</name>
</gene>
<proteinExistence type="inferred from homology"/>
<dbReference type="Gene3D" id="3.40.50.720">
    <property type="entry name" value="NAD(P)-binding Rossmann-like Domain"/>
    <property type="match status" value="1"/>
</dbReference>
<dbReference type="InterPro" id="IPR036291">
    <property type="entry name" value="NAD(P)-bd_dom_sf"/>
</dbReference>
<evidence type="ECO:0000256" key="1">
    <source>
        <dbReference type="ARBA" id="ARBA00006484"/>
    </source>
</evidence>
<dbReference type="AlphaFoldDB" id="M3A9S3"/>
<reference evidence="3 4" key="1">
    <citation type="journal article" date="2012" name="PLoS Pathog.">
        <title>Diverse lifestyles and strategies of plant pathogenesis encoded in the genomes of eighteen Dothideomycetes fungi.</title>
        <authorList>
            <person name="Ohm R.A."/>
            <person name="Feau N."/>
            <person name="Henrissat B."/>
            <person name="Schoch C.L."/>
            <person name="Horwitz B.A."/>
            <person name="Barry K.W."/>
            <person name="Condon B.J."/>
            <person name="Copeland A.C."/>
            <person name="Dhillon B."/>
            <person name="Glaser F."/>
            <person name="Hesse C.N."/>
            <person name="Kosti I."/>
            <person name="LaButti K."/>
            <person name="Lindquist E.A."/>
            <person name="Lucas S."/>
            <person name="Salamov A.A."/>
            <person name="Bradshaw R.E."/>
            <person name="Ciuffetti L."/>
            <person name="Hamelin R.C."/>
            <person name="Kema G.H.J."/>
            <person name="Lawrence C."/>
            <person name="Scott J.A."/>
            <person name="Spatafora J.W."/>
            <person name="Turgeon B.G."/>
            <person name="de Wit P.J.G.M."/>
            <person name="Zhong S."/>
            <person name="Goodwin S.B."/>
            <person name="Grigoriev I.V."/>
        </authorList>
    </citation>
    <scope>NUCLEOTIDE SEQUENCE [LARGE SCALE GENOMIC DNA]</scope>
    <source>
        <strain evidence="3 4">CIRAD86</strain>
    </source>
</reference>
<dbReference type="SUPFAM" id="SSF51735">
    <property type="entry name" value="NAD(P)-binding Rossmann-fold domains"/>
    <property type="match status" value="1"/>
</dbReference>
<dbReference type="KEGG" id="pfj:MYCFIDRAFT_198121"/>
<dbReference type="eggNOG" id="KOG1204">
    <property type="taxonomic scope" value="Eukaryota"/>
</dbReference>
<dbReference type="EMBL" id="KB446560">
    <property type="protein sequence ID" value="EME81376.1"/>
    <property type="molecule type" value="Genomic_DNA"/>
</dbReference>
<dbReference type="GO" id="GO:0016491">
    <property type="term" value="F:oxidoreductase activity"/>
    <property type="evidence" value="ECO:0007669"/>
    <property type="project" value="UniProtKB-KW"/>
</dbReference>
<name>M3A9S3_PSEFD</name>
<keyword evidence="4" id="KW-1185">Reference proteome</keyword>
<protein>
    <recommendedName>
        <fullName evidence="5">Ketoreductase (KR) domain-containing protein</fullName>
    </recommendedName>
</protein>
<dbReference type="OrthoDB" id="37659at2759"/>
<dbReference type="GeneID" id="19335708"/>
<dbReference type="Proteomes" id="UP000016932">
    <property type="component" value="Unassembled WGS sequence"/>
</dbReference>
<keyword evidence="2" id="KW-0560">Oxidoreductase</keyword>
<accession>M3A9S3</accession>
<dbReference type="PANTHER" id="PTHR43669">
    <property type="entry name" value="5-KETO-D-GLUCONATE 5-REDUCTASE"/>
    <property type="match status" value="1"/>
</dbReference>
<comment type="similarity">
    <text evidence="1">Belongs to the short-chain dehydrogenases/reductases (SDR) family.</text>
</comment>
<sequence>MGFQYKKVLLIGPTSGVVAVLAETLFQNDVFVIGVGRRKEHLEEFVNKHDSSNTKHRDFDINDHQRTALASTTTQLAVVTLHSRPNYGASKAALYHSVLALRHQGNEAGQQFNVLEVYP</sequence>